<dbReference type="SMART" id="SM00353">
    <property type="entry name" value="HLH"/>
    <property type="match status" value="1"/>
</dbReference>
<dbReference type="SUPFAM" id="SSF47459">
    <property type="entry name" value="HLH, helix-loop-helix DNA-binding domain"/>
    <property type="match status" value="1"/>
</dbReference>
<dbReference type="InterPro" id="IPR036638">
    <property type="entry name" value="HLH_DNA-bd_sf"/>
</dbReference>
<evidence type="ECO:0000259" key="2">
    <source>
        <dbReference type="PROSITE" id="PS50888"/>
    </source>
</evidence>
<dbReference type="InterPro" id="IPR011598">
    <property type="entry name" value="bHLH_dom"/>
</dbReference>
<feature type="domain" description="BHLH" evidence="2">
    <location>
        <begin position="40"/>
        <end position="93"/>
    </location>
</feature>
<dbReference type="EMBL" id="BLXT01004727">
    <property type="protein sequence ID" value="GFO16960.1"/>
    <property type="molecule type" value="Genomic_DNA"/>
</dbReference>
<reference evidence="3 4" key="1">
    <citation type="journal article" date="2021" name="Elife">
        <title>Chloroplast acquisition without the gene transfer in kleptoplastic sea slugs, Plakobranchus ocellatus.</title>
        <authorList>
            <person name="Maeda T."/>
            <person name="Takahashi S."/>
            <person name="Yoshida T."/>
            <person name="Shimamura S."/>
            <person name="Takaki Y."/>
            <person name="Nagai Y."/>
            <person name="Toyoda A."/>
            <person name="Suzuki Y."/>
            <person name="Arimoto A."/>
            <person name="Ishii H."/>
            <person name="Satoh N."/>
            <person name="Nishiyama T."/>
            <person name="Hasebe M."/>
            <person name="Maruyama T."/>
            <person name="Minagawa J."/>
            <person name="Obokata J."/>
            <person name="Shigenobu S."/>
        </authorList>
    </citation>
    <scope>NUCLEOTIDE SEQUENCE [LARGE SCALE GENOMIC DNA]</scope>
</reference>
<dbReference type="Pfam" id="PF23171">
    <property type="entry name" value="bHLH_HIF1A"/>
    <property type="match status" value="1"/>
</dbReference>
<keyword evidence="4" id="KW-1185">Reference proteome</keyword>
<dbReference type="AlphaFoldDB" id="A0AAV4B8Q9"/>
<feature type="region of interest" description="Disordered" evidence="1">
    <location>
        <begin position="1"/>
        <end position="43"/>
    </location>
</feature>
<proteinExistence type="predicted"/>
<gene>
    <name evidence="3" type="ORF">PoB_004346500</name>
</gene>
<dbReference type="Gene3D" id="4.10.280.10">
    <property type="entry name" value="Helix-loop-helix DNA-binding domain"/>
    <property type="match status" value="1"/>
</dbReference>
<name>A0AAV4B8Q9_9GAST</name>
<sequence length="100" mass="10712">MSLHGTTPNVDVCPQGDATGKDSSSMEPDSGTAAVETPSNKAKRLRIVAQGRRATENSVLSELTSTLPLDPSVVEKQDKSSMLRLAITYMRLRHALDSGE</sequence>
<comment type="caution">
    <text evidence="3">The sequence shown here is derived from an EMBL/GenBank/DDBJ whole genome shotgun (WGS) entry which is preliminary data.</text>
</comment>
<organism evidence="3 4">
    <name type="scientific">Plakobranchus ocellatus</name>
    <dbReference type="NCBI Taxonomy" id="259542"/>
    <lineage>
        <taxon>Eukaryota</taxon>
        <taxon>Metazoa</taxon>
        <taxon>Spiralia</taxon>
        <taxon>Lophotrochozoa</taxon>
        <taxon>Mollusca</taxon>
        <taxon>Gastropoda</taxon>
        <taxon>Heterobranchia</taxon>
        <taxon>Euthyneura</taxon>
        <taxon>Panpulmonata</taxon>
        <taxon>Sacoglossa</taxon>
        <taxon>Placobranchoidea</taxon>
        <taxon>Plakobranchidae</taxon>
        <taxon>Plakobranchus</taxon>
    </lineage>
</organism>
<dbReference type="PROSITE" id="PS50888">
    <property type="entry name" value="BHLH"/>
    <property type="match status" value="1"/>
</dbReference>
<evidence type="ECO:0000313" key="4">
    <source>
        <dbReference type="Proteomes" id="UP000735302"/>
    </source>
</evidence>
<protein>
    <submittedName>
        <fullName evidence="3">Hypoxia-inducible factor 1-alpha</fullName>
    </submittedName>
</protein>
<dbReference type="CDD" id="cd11391">
    <property type="entry name" value="bHLH_PAS"/>
    <property type="match status" value="1"/>
</dbReference>
<accession>A0AAV4B8Q9</accession>
<evidence type="ECO:0000256" key="1">
    <source>
        <dbReference type="SAM" id="MobiDB-lite"/>
    </source>
</evidence>
<dbReference type="GO" id="GO:0046983">
    <property type="term" value="F:protein dimerization activity"/>
    <property type="evidence" value="ECO:0007669"/>
    <property type="project" value="InterPro"/>
</dbReference>
<evidence type="ECO:0000313" key="3">
    <source>
        <dbReference type="EMBL" id="GFO16960.1"/>
    </source>
</evidence>
<dbReference type="Proteomes" id="UP000735302">
    <property type="component" value="Unassembled WGS sequence"/>
</dbReference>